<sequence length="638" mass="71132">MKKIGIVVAILIGIMACKNGNQDNNLKNETAMNTIEVKQNDTEQKAIRAVAKTLFEATDNRDWNAVKETMTDSVYVDYTSLGGDAGFKSPDDIVGGWQQVLPGFERTVHQVHNFAIWIAGNRATATLDGIATHFLDDKEWTVFVGYDTEYINENGKWKLARIDASLFEQSGDTSLPALAMQRVKDGRVIAFAKAEQDKTAVIDNFFKALEERKLEDVLASFTDDAKQEMPLSPENFPKVLDGVSEIKNQYTGVMNYVQEYDVEYLTTQNPNVYIAKYKGTVTTNEGKPYNNSYVGIFTLKGDKISNFVEYFNPNVLLSGWPGLQPVHYSMHDAGARTDSGVSLKEVNFNSNGVNLRGHLFLPPNFDESKKYPSAIVTGSWTSIKEQMPDEYASILAKDGFITLTFDFTGFGESEGQPRQVEDYNLKIADIKSAVDFLETHPNIDMDELSALGVCASSGYMAHATAQDERITRLILVAPWLHNAEIAKSIYDMRPGGTDGLLKAAEEAKKRFAETGEMEYVLAASELDPLSAMYVPHGAFDYYLNPGKAAGPKYDNRFAVSSWKPWLTFDGISAGKEIKQPVFIVHSESGAVPQGAKQFYELLDGKKEIKWLNDYNQQQLYYEEDAVSAAMNEVVNYLK</sequence>
<dbReference type="Proteomes" id="UP000310017">
    <property type="component" value="Chromosome"/>
</dbReference>
<dbReference type="Pfam" id="PF13577">
    <property type="entry name" value="SnoaL_4"/>
    <property type="match status" value="1"/>
</dbReference>
<dbReference type="RefSeq" id="WP_138851776.1">
    <property type="nucleotide sequence ID" value="NZ_CP040710.1"/>
</dbReference>
<dbReference type="Pfam" id="PF12146">
    <property type="entry name" value="Hydrolase_4"/>
    <property type="match status" value="1"/>
</dbReference>
<feature type="domain" description="SnoaL-like" evidence="2">
    <location>
        <begin position="203"/>
        <end position="305"/>
    </location>
</feature>
<evidence type="ECO:0000313" key="5">
    <source>
        <dbReference type="Proteomes" id="UP000310017"/>
    </source>
</evidence>
<reference evidence="4 5" key="1">
    <citation type="submission" date="2019-05" db="EMBL/GenBank/DDBJ databases">
        <title>Genome sequencing of F202Z8.</title>
        <authorList>
            <person name="Kwon Y.M."/>
        </authorList>
    </citation>
    <scope>NUCLEOTIDE SEQUENCE [LARGE SCALE GENOMIC DNA]</scope>
    <source>
        <strain evidence="4 5">F202Z8</strain>
    </source>
</reference>
<dbReference type="Gene3D" id="3.40.50.1820">
    <property type="entry name" value="alpha/beta hydrolase"/>
    <property type="match status" value="1"/>
</dbReference>
<dbReference type="SUPFAM" id="SSF54427">
    <property type="entry name" value="NTF2-like"/>
    <property type="match status" value="2"/>
</dbReference>
<dbReference type="AlphaFoldDB" id="A0A5B7SRZ4"/>
<evidence type="ECO:0000259" key="1">
    <source>
        <dbReference type="Pfam" id="PF12146"/>
    </source>
</evidence>
<feature type="domain" description="SnoaL-like" evidence="3">
    <location>
        <begin position="44"/>
        <end position="161"/>
    </location>
</feature>
<dbReference type="PANTHER" id="PTHR47751">
    <property type="entry name" value="SUPERFAMILY HYDROLASE, PUTATIVE (AFU_ORTHOLOGUE AFUA_2G16580)-RELATED"/>
    <property type="match status" value="1"/>
</dbReference>
<dbReference type="EMBL" id="CP040710">
    <property type="protein sequence ID" value="QCW99423.1"/>
    <property type="molecule type" value="Genomic_DNA"/>
</dbReference>
<evidence type="ECO:0000259" key="3">
    <source>
        <dbReference type="Pfam" id="PF13577"/>
    </source>
</evidence>
<dbReference type="OrthoDB" id="9805123at2"/>
<dbReference type="Pfam" id="PF12680">
    <property type="entry name" value="SnoaL_2"/>
    <property type="match status" value="1"/>
</dbReference>
<gene>
    <name evidence="4" type="ORF">FGM00_04610</name>
</gene>
<dbReference type="SUPFAM" id="SSF53474">
    <property type="entry name" value="alpha/beta-Hydrolases"/>
    <property type="match status" value="1"/>
</dbReference>
<dbReference type="KEGG" id="asag:FGM00_04610"/>
<dbReference type="Gene3D" id="3.10.450.50">
    <property type="match status" value="2"/>
</dbReference>
<feature type="domain" description="Serine aminopeptidase S33" evidence="1">
    <location>
        <begin position="390"/>
        <end position="483"/>
    </location>
</feature>
<organism evidence="4 5">
    <name type="scientific">Aggregatimonas sangjinii</name>
    <dbReference type="NCBI Taxonomy" id="2583587"/>
    <lineage>
        <taxon>Bacteria</taxon>
        <taxon>Pseudomonadati</taxon>
        <taxon>Bacteroidota</taxon>
        <taxon>Flavobacteriia</taxon>
        <taxon>Flavobacteriales</taxon>
        <taxon>Flavobacteriaceae</taxon>
        <taxon>Aggregatimonas</taxon>
    </lineage>
</organism>
<dbReference type="Gene3D" id="1.10.10.800">
    <property type="match status" value="1"/>
</dbReference>
<dbReference type="InterPro" id="IPR037401">
    <property type="entry name" value="SnoaL-like"/>
</dbReference>
<dbReference type="PANTHER" id="PTHR47751:SF1">
    <property type="entry name" value="SUPERFAMILY HYDROLASE, PUTATIVE (AFU_ORTHOLOGUE AFUA_2G16580)-RELATED"/>
    <property type="match status" value="1"/>
</dbReference>
<name>A0A5B7SRZ4_9FLAO</name>
<keyword evidence="5" id="KW-1185">Reference proteome</keyword>
<proteinExistence type="predicted"/>
<evidence type="ECO:0000313" key="4">
    <source>
        <dbReference type="EMBL" id="QCW99423.1"/>
    </source>
</evidence>
<dbReference type="InterPro" id="IPR032710">
    <property type="entry name" value="NTF2-like_dom_sf"/>
</dbReference>
<dbReference type="PROSITE" id="PS51257">
    <property type="entry name" value="PROKAR_LIPOPROTEIN"/>
    <property type="match status" value="1"/>
</dbReference>
<dbReference type="InterPro" id="IPR051411">
    <property type="entry name" value="Polyketide_trans_af380"/>
</dbReference>
<dbReference type="InterPro" id="IPR029058">
    <property type="entry name" value="AB_hydrolase_fold"/>
</dbReference>
<protein>
    <recommendedName>
        <fullName evidence="6">Alpha/beta fold hydrolase</fullName>
    </recommendedName>
</protein>
<evidence type="ECO:0008006" key="6">
    <source>
        <dbReference type="Google" id="ProtNLM"/>
    </source>
</evidence>
<dbReference type="InterPro" id="IPR022742">
    <property type="entry name" value="Hydrolase_4"/>
</dbReference>
<evidence type="ECO:0000259" key="2">
    <source>
        <dbReference type="Pfam" id="PF12680"/>
    </source>
</evidence>
<accession>A0A5B7SRZ4</accession>